<evidence type="ECO:0000313" key="1">
    <source>
        <dbReference type="EMBL" id="ASD64937.1"/>
    </source>
</evidence>
<dbReference type="EMBL" id="CP020946">
    <property type="protein sequence ID" value="ASD64937.1"/>
    <property type="molecule type" value="Genomic_DNA"/>
</dbReference>
<sequence length="86" mass="9396">MDGVMIFLSVFMTITVVLGPTSAYAGKVESIQEVIEKECKKKISYEEALSMIRPLYLTCVPGTKVTVYESCQVKCLKSNAGAVIGR</sequence>
<accession>A0A1Z3NBW5</accession>
<name>A0A1Z3NBW5_BDEBC</name>
<gene>
    <name evidence="1" type="ORF">B9G79_15860</name>
</gene>
<reference evidence="1 2" key="1">
    <citation type="submission" date="2017-04" db="EMBL/GenBank/DDBJ databases">
        <title>Whole genome sequence of Bdellovibrio bacteriovorus strain SSB218315.</title>
        <authorList>
            <person name="Oyedara O."/>
            <person name="Rodriguez-Perez M.A."/>
        </authorList>
    </citation>
    <scope>NUCLEOTIDE SEQUENCE [LARGE SCALE GENOMIC DNA]</scope>
    <source>
        <strain evidence="1 2">SSB218315</strain>
    </source>
</reference>
<dbReference type="Proteomes" id="UP000197003">
    <property type="component" value="Chromosome"/>
</dbReference>
<proteinExistence type="predicted"/>
<organism evidence="1 2">
    <name type="scientific">Bdellovibrio bacteriovorus</name>
    <dbReference type="NCBI Taxonomy" id="959"/>
    <lineage>
        <taxon>Bacteria</taxon>
        <taxon>Pseudomonadati</taxon>
        <taxon>Bdellovibrionota</taxon>
        <taxon>Bdellovibrionia</taxon>
        <taxon>Bdellovibrionales</taxon>
        <taxon>Pseudobdellovibrionaceae</taxon>
        <taxon>Bdellovibrio</taxon>
    </lineage>
</organism>
<dbReference type="AlphaFoldDB" id="A0A1Z3NBW5"/>
<protein>
    <submittedName>
        <fullName evidence="1">Uncharacterized protein</fullName>
    </submittedName>
</protein>
<evidence type="ECO:0000313" key="2">
    <source>
        <dbReference type="Proteomes" id="UP000197003"/>
    </source>
</evidence>